<dbReference type="GO" id="GO:0032044">
    <property type="term" value="C:DSIF complex"/>
    <property type="evidence" value="ECO:0007669"/>
    <property type="project" value="TreeGrafter"/>
</dbReference>
<feature type="domain" description="KOW" evidence="2">
    <location>
        <begin position="611"/>
        <end position="638"/>
    </location>
</feature>
<proteinExistence type="predicted"/>
<dbReference type="GO" id="GO:0032784">
    <property type="term" value="P:regulation of DNA-templated transcription elongation"/>
    <property type="evidence" value="ECO:0007669"/>
    <property type="project" value="InterPro"/>
</dbReference>
<dbReference type="InterPro" id="IPR008991">
    <property type="entry name" value="Translation_prot_SH3-like_sf"/>
</dbReference>
<keyword evidence="4" id="KW-1185">Reference proteome</keyword>
<dbReference type="Proteomes" id="UP000297245">
    <property type="component" value="Unassembled WGS sequence"/>
</dbReference>
<gene>
    <name evidence="3" type="ORF">K435DRAFT_858404</name>
</gene>
<feature type="region of interest" description="Disordered" evidence="1">
    <location>
        <begin position="81"/>
        <end position="103"/>
    </location>
</feature>
<dbReference type="InterPro" id="IPR005825">
    <property type="entry name" value="Ribosomal_uL24_CS"/>
</dbReference>
<dbReference type="GO" id="GO:0005840">
    <property type="term" value="C:ribosome"/>
    <property type="evidence" value="ECO:0007669"/>
    <property type="project" value="InterPro"/>
</dbReference>
<dbReference type="Gene3D" id="2.30.30.30">
    <property type="match status" value="1"/>
</dbReference>
<dbReference type="SUPFAM" id="SSF50104">
    <property type="entry name" value="Translation proteins SH3-like domain"/>
    <property type="match status" value="1"/>
</dbReference>
<feature type="compositionally biased region" description="Basic residues" evidence="1">
    <location>
        <begin position="1022"/>
        <end position="1033"/>
    </location>
</feature>
<evidence type="ECO:0000256" key="1">
    <source>
        <dbReference type="SAM" id="MobiDB-lite"/>
    </source>
</evidence>
<dbReference type="InterPro" id="IPR014722">
    <property type="entry name" value="Rib_uL2_dom2"/>
</dbReference>
<protein>
    <recommendedName>
        <fullName evidence="2">KOW domain-containing protein</fullName>
    </recommendedName>
</protein>
<dbReference type="EMBL" id="ML179174">
    <property type="protein sequence ID" value="THU96543.1"/>
    <property type="molecule type" value="Genomic_DNA"/>
</dbReference>
<evidence type="ECO:0000259" key="2">
    <source>
        <dbReference type="SMART" id="SM00739"/>
    </source>
</evidence>
<reference evidence="3 4" key="1">
    <citation type="journal article" date="2019" name="Nat. Ecol. Evol.">
        <title>Megaphylogeny resolves global patterns of mushroom evolution.</title>
        <authorList>
            <person name="Varga T."/>
            <person name="Krizsan K."/>
            <person name="Foldi C."/>
            <person name="Dima B."/>
            <person name="Sanchez-Garcia M."/>
            <person name="Sanchez-Ramirez S."/>
            <person name="Szollosi G.J."/>
            <person name="Szarkandi J.G."/>
            <person name="Papp V."/>
            <person name="Albert L."/>
            <person name="Andreopoulos W."/>
            <person name="Angelini C."/>
            <person name="Antonin V."/>
            <person name="Barry K.W."/>
            <person name="Bougher N.L."/>
            <person name="Buchanan P."/>
            <person name="Buyck B."/>
            <person name="Bense V."/>
            <person name="Catcheside P."/>
            <person name="Chovatia M."/>
            <person name="Cooper J."/>
            <person name="Damon W."/>
            <person name="Desjardin D."/>
            <person name="Finy P."/>
            <person name="Geml J."/>
            <person name="Haridas S."/>
            <person name="Hughes K."/>
            <person name="Justo A."/>
            <person name="Karasinski D."/>
            <person name="Kautmanova I."/>
            <person name="Kiss B."/>
            <person name="Kocsube S."/>
            <person name="Kotiranta H."/>
            <person name="LaButti K.M."/>
            <person name="Lechner B.E."/>
            <person name="Liimatainen K."/>
            <person name="Lipzen A."/>
            <person name="Lukacs Z."/>
            <person name="Mihaltcheva S."/>
            <person name="Morgado L.N."/>
            <person name="Niskanen T."/>
            <person name="Noordeloos M.E."/>
            <person name="Ohm R.A."/>
            <person name="Ortiz-Santana B."/>
            <person name="Ovrebo C."/>
            <person name="Racz N."/>
            <person name="Riley R."/>
            <person name="Savchenko A."/>
            <person name="Shiryaev A."/>
            <person name="Soop K."/>
            <person name="Spirin V."/>
            <person name="Szebenyi C."/>
            <person name="Tomsovsky M."/>
            <person name="Tulloss R.E."/>
            <person name="Uehling J."/>
            <person name="Grigoriev I.V."/>
            <person name="Vagvolgyi C."/>
            <person name="Papp T."/>
            <person name="Martin F.M."/>
            <person name="Miettinen O."/>
            <person name="Hibbett D.S."/>
            <person name="Nagy L.G."/>
        </authorList>
    </citation>
    <scope>NUCLEOTIDE SEQUENCE [LARGE SCALE GENOMIC DNA]</scope>
    <source>
        <strain evidence="3 4">CBS 962.96</strain>
    </source>
</reference>
<dbReference type="GO" id="GO:0006357">
    <property type="term" value="P:regulation of transcription by RNA polymerase II"/>
    <property type="evidence" value="ECO:0007669"/>
    <property type="project" value="InterPro"/>
</dbReference>
<dbReference type="GO" id="GO:0006412">
    <property type="term" value="P:translation"/>
    <property type="evidence" value="ECO:0007669"/>
    <property type="project" value="InterPro"/>
</dbReference>
<accession>A0A4S8M4A1</accession>
<feature type="region of interest" description="Disordered" evidence="1">
    <location>
        <begin position="1009"/>
        <end position="1033"/>
    </location>
</feature>
<dbReference type="InterPro" id="IPR005824">
    <property type="entry name" value="KOW"/>
</dbReference>
<dbReference type="OrthoDB" id="3048815at2759"/>
<feature type="domain" description="KOW" evidence="2">
    <location>
        <begin position="553"/>
        <end position="580"/>
    </location>
</feature>
<evidence type="ECO:0000313" key="3">
    <source>
        <dbReference type="EMBL" id="THU96543.1"/>
    </source>
</evidence>
<feature type="compositionally biased region" description="Acidic residues" evidence="1">
    <location>
        <begin position="31"/>
        <end position="46"/>
    </location>
</feature>
<dbReference type="GO" id="GO:0003735">
    <property type="term" value="F:structural constituent of ribosome"/>
    <property type="evidence" value="ECO:0007669"/>
    <property type="project" value="InterPro"/>
</dbReference>
<dbReference type="PANTHER" id="PTHR11125">
    <property type="entry name" value="SUPPRESSOR OF TY 5"/>
    <property type="match status" value="1"/>
</dbReference>
<dbReference type="PROSITE" id="PS01108">
    <property type="entry name" value="RIBOSOMAL_L24"/>
    <property type="match status" value="1"/>
</dbReference>
<sequence length="1033" mass="115999">MANPFIDDQAWVNDEDEYEDDEELGHGSNGGEDEDPLYDDEDWNDENDPRVHQDDSLGIQSTPHARVDAITEQLVARYVGHDHEKTSPDKSTDSPTPSRSHSDTFQSLAQDIDIDINIDDTILKSVLYSKEKQIFWRLKCKPGSEMDLVFEVMQLTNPARPSVPPPHTQHPSPSPAARALLLIRQYALTQEGEPKSVADELEILLAAEWSMEWTRLVDAAGLEPGEDDVQAALANVNEKAKAFLPVSVLEEAERVTASSSRESDSVSQHPLVEAVRPPPLLSVFCAPTVHGFVYLEGRCDAIWLHWFTRNSKVVKTRNSKLWIEPVDCEEIGLLLNTPIPSIQPFSWVQVKRGLYRDDVGLTLSTEMRGGQRHFKVLLVPRLFSGSSGSHDSVKGKRKWVCERPAQRLFHPNSCDGGCVKIAEGVYRSGSTEYRHGLVIKYYDSSSLSQSEVLMDRPTRRFFGLSGDPVLKKIHLPVSEDWLFYPEEEVIAVVGAPLTERQILNTDLPRATYRKDGMIVNVGQGYCMVQFNDYENFDSEDTSTRISMLNLRKKMGVGDSVEVVSGELKGRQGLVISRSFDTVEVKESMGSDCFEVSINTCRITARRNFSVVPWIGRHVVAVLGQYRGYSGIIVDVQPPDPHYTMLEVKLAKLGVLARIPHDFAFDTISNHWLRFVCPLNESQQHFRQPAWDVYRVPNLASPPVDPYTGRFIVPEDLTTRQPEQPWLNSPVMVVKGPTKNTGRIREVERSHHNASGLRVKVEFDFFSAEHGAVPQSWCDYAAVRDPRTGLPLHIVYPLRKRERYWEPLTPIKAVSVKNPYYATQQSQRPLVAPSTPLWHTEVTDIFSTPDAGPSHSGHEEISGPPPHWAIDLRLDQKSFFACWKPRSGTGLAKVTATPHHRSGIVQITDGATGWFVPPDEIQDLAIGIKPTTNKNPLLVVRGPHAGVNIRQVFCKYVRGHEEPLIIGAIYNNWGTSAEKYTGEDIEVETSDCALAASDPNRDKFKAEITALRNKAREPQEGKKTRRRAIKPRGP</sequence>
<dbReference type="GO" id="GO:0006368">
    <property type="term" value="P:transcription elongation by RNA polymerase II"/>
    <property type="evidence" value="ECO:0007669"/>
    <property type="project" value="TreeGrafter"/>
</dbReference>
<dbReference type="AlphaFoldDB" id="A0A4S8M4A1"/>
<organism evidence="3 4">
    <name type="scientific">Dendrothele bispora (strain CBS 962.96)</name>
    <dbReference type="NCBI Taxonomy" id="1314807"/>
    <lineage>
        <taxon>Eukaryota</taxon>
        <taxon>Fungi</taxon>
        <taxon>Dikarya</taxon>
        <taxon>Basidiomycota</taxon>
        <taxon>Agaricomycotina</taxon>
        <taxon>Agaricomycetes</taxon>
        <taxon>Agaricomycetidae</taxon>
        <taxon>Agaricales</taxon>
        <taxon>Agaricales incertae sedis</taxon>
        <taxon>Dendrothele</taxon>
    </lineage>
</organism>
<dbReference type="GO" id="GO:0003729">
    <property type="term" value="F:mRNA binding"/>
    <property type="evidence" value="ECO:0007669"/>
    <property type="project" value="TreeGrafter"/>
</dbReference>
<feature type="compositionally biased region" description="Basic and acidic residues" evidence="1">
    <location>
        <begin position="81"/>
        <end position="92"/>
    </location>
</feature>
<evidence type="ECO:0000313" key="4">
    <source>
        <dbReference type="Proteomes" id="UP000297245"/>
    </source>
</evidence>
<dbReference type="PANTHER" id="PTHR11125:SF7">
    <property type="entry name" value="TRANSCRIPTION ELONGATION FACTOR SPT5"/>
    <property type="match status" value="1"/>
</dbReference>
<dbReference type="InterPro" id="IPR039659">
    <property type="entry name" value="SPT5"/>
</dbReference>
<feature type="compositionally biased region" description="Acidic residues" evidence="1">
    <location>
        <begin position="13"/>
        <end position="23"/>
    </location>
</feature>
<feature type="region of interest" description="Disordered" evidence="1">
    <location>
        <begin position="1"/>
        <end position="65"/>
    </location>
</feature>
<name>A0A4S8M4A1_DENBC</name>
<dbReference type="SMART" id="SM00739">
    <property type="entry name" value="KOW"/>
    <property type="match status" value="2"/>
</dbReference>